<dbReference type="GO" id="GO:0022857">
    <property type="term" value="F:transmembrane transporter activity"/>
    <property type="evidence" value="ECO:0007669"/>
    <property type="project" value="InterPro"/>
</dbReference>
<feature type="transmembrane region" description="Helical" evidence="9">
    <location>
        <begin position="145"/>
        <end position="163"/>
    </location>
</feature>
<dbReference type="EMBL" id="KI669466">
    <property type="protein sequence ID" value="OCF55586.1"/>
    <property type="molecule type" value="Genomic_DNA"/>
</dbReference>
<evidence type="ECO:0008006" key="12">
    <source>
        <dbReference type="Google" id="ProtNLM"/>
    </source>
</evidence>
<keyword evidence="4 9" id="KW-0812">Transmembrane</keyword>
<dbReference type="SUPFAM" id="SSF103473">
    <property type="entry name" value="MFS general substrate transporter"/>
    <property type="match status" value="1"/>
</dbReference>
<reference evidence="11" key="2">
    <citation type="submission" date="2013-12" db="EMBL/GenBank/DDBJ databases">
        <title>Evolution of pathogenesis and genome organization in the Tremellales.</title>
        <authorList>
            <person name="Cuomo C."/>
            <person name="Litvintseva A."/>
            <person name="Heitman J."/>
            <person name="Chen Y."/>
            <person name="Sun S."/>
            <person name="Springer D."/>
            <person name="Dromer F."/>
            <person name="Young S."/>
            <person name="Zeng Q."/>
            <person name="Chapman S."/>
            <person name="Gujja S."/>
            <person name="Saif S."/>
            <person name="Birren B."/>
        </authorList>
    </citation>
    <scope>NUCLEOTIDE SEQUENCE [LARGE SCALE GENOMIC DNA]</scope>
    <source>
        <strain evidence="11">CBS 10435</strain>
    </source>
</reference>
<feature type="transmembrane region" description="Helical" evidence="9">
    <location>
        <begin position="425"/>
        <end position="442"/>
    </location>
</feature>
<dbReference type="InterPro" id="IPR036259">
    <property type="entry name" value="MFS_trans_sf"/>
</dbReference>
<evidence type="ECO:0000256" key="9">
    <source>
        <dbReference type="SAM" id="Phobius"/>
    </source>
</evidence>
<feature type="transmembrane region" description="Helical" evidence="9">
    <location>
        <begin position="397"/>
        <end position="418"/>
    </location>
</feature>
<keyword evidence="3" id="KW-0813">Transport</keyword>
<accession>A0A1B9IIX0</accession>
<evidence type="ECO:0000256" key="3">
    <source>
        <dbReference type="ARBA" id="ARBA00022448"/>
    </source>
</evidence>
<feature type="transmembrane region" description="Helical" evidence="9">
    <location>
        <begin position="231"/>
        <end position="254"/>
    </location>
</feature>
<feature type="transmembrane region" description="Helical" evidence="9">
    <location>
        <begin position="321"/>
        <end position="339"/>
    </location>
</feature>
<keyword evidence="6" id="KW-0406">Ion transport</keyword>
<feature type="transmembrane region" description="Helical" evidence="9">
    <location>
        <begin position="561"/>
        <end position="583"/>
    </location>
</feature>
<dbReference type="PANTHER" id="PTHR23501">
    <property type="entry name" value="MAJOR FACILITATOR SUPERFAMILY"/>
    <property type="match status" value="1"/>
</dbReference>
<dbReference type="Pfam" id="PF07690">
    <property type="entry name" value="MFS_1"/>
    <property type="match status" value="1"/>
</dbReference>
<keyword evidence="11" id="KW-1185">Reference proteome</keyword>
<dbReference type="AlphaFoldDB" id="A0A1B9IIX0"/>
<evidence type="ECO:0000256" key="1">
    <source>
        <dbReference type="ARBA" id="ARBA00004141"/>
    </source>
</evidence>
<organism evidence="10 11">
    <name type="scientific">Kwoniella mangroviensis CBS 10435</name>
    <dbReference type="NCBI Taxonomy" id="1331196"/>
    <lineage>
        <taxon>Eukaryota</taxon>
        <taxon>Fungi</taxon>
        <taxon>Dikarya</taxon>
        <taxon>Basidiomycota</taxon>
        <taxon>Agaricomycotina</taxon>
        <taxon>Tremellomycetes</taxon>
        <taxon>Tremellales</taxon>
        <taxon>Cryptococcaceae</taxon>
        <taxon>Kwoniella</taxon>
    </lineage>
</organism>
<evidence type="ECO:0000256" key="2">
    <source>
        <dbReference type="ARBA" id="ARBA00008335"/>
    </source>
</evidence>
<sequence>MSSSTAPELSYSSTSRRFDNDHTDAPEEEGKKTIPHQDFNDQEGGAQFYDDNSSQENMLAGVAKVEALQAVWGPTSKWFLFVGIGLSAYIYSLDGVTTWQYLSYATSSVLKHSVSGTISTANAIIIAVGKPLMAKLADVIGRAETFVIVTVLYVVGYIVIATANDVNQIAGGQVLYSFGYTGLQMLQQIVIADMTNLRWRGLVTGLVSAPFIINNFVSAEIAEGVLPNWRWGYAMFAILVPVALAPIIVTLFWAQWKAKKLDHIKAQPNAYKQVIPWSKVITDAAIEMDLAGLILIAASLALILLPLGLAPSAKGQWHNASMIAMVTIGAVLFPLMLVYEWKVPRRPVVPMRWLKRGPILGACLIGFTDFVSFYLQYTYLYSYVYVTQNWSYRDLTYYSATQSLALTIFGICGGIIMYFTRRFKWMLFAGLLVRLIGCGLMLKARSATGNTAELVMCQILQGLGGGFAAIAIQVSAQAAVAHVDVATVTAMVLLITEVGNSAGSAAATQIWASHMPAALAKHVPTTNATLLADLYGSITQIALFPQDDPIRIGAITAYQDVMYKLVLGALIVAIFPPIFCIFLTKDIKLTRAQNAVDAKDLAGNPTGEAREFEDNRTPSERNLETSQRV</sequence>
<feature type="transmembrane region" description="Helical" evidence="9">
    <location>
        <begin position="359"/>
        <end position="377"/>
    </location>
</feature>
<comment type="similarity">
    <text evidence="2">Belongs to the major facilitator superfamily.</text>
</comment>
<evidence type="ECO:0000256" key="4">
    <source>
        <dbReference type="ARBA" id="ARBA00022692"/>
    </source>
</evidence>
<dbReference type="GO" id="GO:0006811">
    <property type="term" value="P:monoatomic ion transport"/>
    <property type="evidence" value="ECO:0007669"/>
    <property type="project" value="UniProtKB-KW"/>
</dbReference>
<dbReference type="GO" id="GO:0005886">
    <property type="term" value="C:plasma membrane"/>
    <property type="evidence" value="ECO:0007669"/>
    <property type="project" value="TreeGrafter"/>
</dbReference>
<dbReference type="InterPro" id="IPR011701">
    <property type="entry name" value="MFS"/>
</dbReference>
<keyword evidence="5 9" id="KW-1133">Transmembrane helix</keyword>
<gene>
    <name evidence="10" type="ORF">L486_07070</name>
</gene>
<keyword evidence="7 9" id="KW-0472">Membrane</keyword>
<feature type="region of interest" description="Disordered" evidence="8">
    <location>
        <begin position="600"/>
        <end position="629"/>
    </location>
</feature>
<evidence type="ECO:0000256" key="8">
    <source>
        <dbReference type="SAM" id="MobiDB-lite"/>
    </source>
</evidence>
<dbReference type="FunFam" id="1.20.1250.20:FF:000197">
    <property type="entry name" value="Siderophore iron transporter 1"/>
    <property type="match status" value="1"/>
</dbReference>
<feature type="compositionally biased region" description="Basic and acidic residues" evidence="8">
    <location>
        <begin position="608"/>
        <end position="623"/>
    </location>
</feature>
<evidence type="ECO:0000256" key="6">
    <source>
        <dbReference type="ARBA" id="ARBA00023065"/>
    </source>
</evidence>
<dbReference type="PANTHER" id="PTHR23501:SF87">
    <property type="entry name" value="SIDEROPHORE IRON TRANSPORTER 2"/>
    <property type="match status" value="1"/>
</dbReference>
<feature type="transmembrane region" description="Helical" evidence="9">
    <location>
        <begin position="199"/>
        <end position="219"/>
    </location>
</feature>
<feature type="region of interest" description="Disordered" evidence="8">
    <location>
        <begin position="1"/>
        <end position="46"/>
    </location>
</feature>
<evidence type="ECO:0000256" key="5">
    <source>
        <dbReference type="ARBA" id="ARBA00022989"/>
    </source>
</evidence>
<feature type="transmembrane region" description="Helical" evidence="9">
    <location>
        <begin position="290"/>
        <end position="309"/>
    </location>
</feature>
<evidence type="ECO:0000313" key="11">
    <source>
        <dbReference type="Proteomes" id="UP000092583"/>
    </source>
</evidence>
<dbReference type="OrthoDB" id="2241241at2759"/>
<name>A0A1B9IIX0_9TREE</name>
<feature type="compositionally biased region" description="Basic and acidic residues" evidence="8">
    <location>
        <begin position="16"/>
        <end position="32"/>
    </location>
</feature>
<dbReference type="Gene3D" id="1.20.1250.20">
    <property type="entry name" value="MFS general substrate transporter like domains"/>
    <property type="match status" value="2"/>
</dbReference>
<dbReference type="STRING" id="1331196.A0A1B9IIX0"/>
<feature type="compositionally biased region" description="Polar residues" evidence="8">
    <location>
        <begin position="1"/>
        <end position="15"/>
    </location>
</feature>
<feature type="transmembrane region" description="Helical" evidence="9">
    <location>
        <begin position="78"/>
        <end position="102"/>
    </location>
</feature>
<comment type="subcellular location">
    <subcellularLocation>
        <location evidence="1">Membrane</location>
        <topology evidence="1">Multi-pass membrane protein</topology>
    </subcellularLocation>
</comment>
<evidence type="ECO:0000256" key="7">
    <source>
        <dbReference type="ARBA" id="ARBA00023136"/>
    </source>
</evidence>
<evidence type="ECO:0000313" key="10">
    <source>
        <dbReference type="EMBL" id="OCF55586.1"/>
    </source>
</evidence>
<dbReference type="Proteomes" id="UP000092583">
    <property type="component" value="Unassembled WGS sequence"/>
</dbReference>
<protein>
    <recommendedName>
        <fullName evidence="12">Major facilitator superfamily (MFS) profile domain-containing protein</fullName>
    </recommendedName>
</protein>
<reference evidence="10 11" key="1">
    <citation type="submission" date="2013-07" db="EMBL/GenBank/DDBJ databases">
        <title>The Genome Sequence of Kwoniella mangroviensis CBS10435.</title>
        <authorList>
            <consortium name="The Broad Institute Genome Sequencing Platform"/>
            <person name="Cuomo C."/>
            <person name="Litvintseva A."/>
            <person name="Chen Y."/>
            <person name="Heitman J."/>
            <person name="Sun S."/>
            <person name="Springer D."/>
            <person name="Dromer F."/>
            <person name="Young S.K."/>
            <person name="Zeng Q."/>
            <person name="Gargeya S."/>
            <person name="Fitzgerald M."/>
            <person name="Abouelleil A."/>
            <person name="Alvarado L."/>
            <person name="Berlin A.M."/>
            <person name="Chapman S.B."/>
            <person name="Dewar J."/>
            <person name="Goldberg J."/>
            <person name="Griggs A."/>
            <person name="Gujja S."/>
            <person name="Hansen M."/>
            <person name="Howarth C."/>
            <person name="Imamovic A."/>
            <person name="Larimer J."/>
            <person name="McCowan C."/>
            <person name="Murphy C."/>
            <person name="Pearson M."/>
            <person name="Priest M."/>
            <person name="Roberts A."/>
            <person name="Saif S."/>
            <person name="Shea T."/>
            <person name="Sykes S."/>
            <person name="Wortman J."/>
            <person name="Nusbaum C."/>
            <person name="Birren B."/>
        </authorList>
    </citation>
    <scope>NUCLEOTIDE SEQUENCE [LARGE SCALE GENOMIC DNA]</scope>
    <source>
        <strain evidence="10 11">CBS 10435</strain>
    </source>
</reference>
<proteinExistence type="inferred from homology"/>